<dbReference type="InterPro" id="IPR002397">
    <property type="entry name" value="Cyt_P450_B"/>
</dbReference>
<evidence type="ECO:0000313" key="4">
    <source>
        <dbReference type="Proteomes" id="UP001500957"/>
    </source>
</evidence>
<name>A0ABN1G8B7_9ACTN</name>
<keyword evidence="2" id="KW-0560">Oxidoreductase</keyword>
<dbReference type="Gene3D" id="1.10.630.10">
    <property type="entry name" value="Cytochrome P450"/>
    <property type="match status" value="1"/>
</dbReference>
<keyword evidence="2" id="KW-0408">Iron</keyword>
<dbReference type="PANTHER" id="PTHR46696">
    <property type="entry name" value="P450, PUTATIVE (EUROFUNG)-RELATED"/>
    <property type="match status" value="1"/>
</dbReference>
<comment type="caution">
    <text evidence="3">The sequence shown here is derived from an EMBL/GenBank/DDBJ whole genome shotgun (WGS) entry which is preliminary data.</text>
</comment>
<gene>
    <name evidence="3" type="ORF">GCM10009547_05050</name>
</gene>
<comment type="similarity">
    <text evidence="1 2">Belongs to the cytochrome P450 family.</text>
</comment>
<dbReference type="SUPFAM" id="SSF48264">
    <property type="entry name" value="Cytochrome P450"/>
    <property type="match status" value="1"/>
</dbReference>
<evidence type="ECO:0000256" key="2">
    <source>
        <dbReference type="RuleBase" id="RU000461"/>
    </source>
</evidence>
<proteinExistence type="inferred from homology"/>
<dbReference type="PRINTS" id="PR00385">
    <property type="entry name" value="P450"/>
</dbReference>
<protein>
    <submittedName>
        <fullName evidence="3">Cytochrome P450</fullName>
    </submittedName>
</protein>
<dbReference type="CDD" id="cd11035">
    <property type="entry name" value="P450cam-like"/>
    <property type="match status" value="1"/>
</dbReference>
<keyword evidence="2" id="KW-0349">Heme</keyword>
<dbReference type="Proteomes" id="UP001500957">
    <property type="component" value="Unassembled WGS sequence"/>
</dbReference>
<keyword evidence="4" id="KW-1185">Reference proteome</keyword>
<dbReference type="EMBL" id="BAAAHE010000005">
    <property type="protein sequence ID" value="GAA0606096.1"/>
    <property type="molecule type" value="Genomic_DNA"/>
</dbReference>
<dbReference type="RefSeq" id="WP_344601246.1">
    <property type="nucleotide sequence ID" value="NZ_BAAAHE010000005.1"/>
</dbReference>
<dbReference type="InterPro" id="IPR036396">
    <property type="entry name" value="Cyt_P450_sf"/>
</dbReference>
<dbReference type="InterPro" id="IPR001128">
    <property type="entry name" value="Cyt_P450"/>
</dbReference>
<evidence type="ECO:0000256" key="1">
    <source>
        <dbReference type="ARBA" id="ARBA00010617"/>
    </source>
</evidence>
<keyword evidence="2" id="KW-0479">Metal-binding</keyword>
<keyword evidence="2" id="KW-0503">Monooxygenase</keyword>
<sequence length="411" mass="45583">MPTALADVPPELQTDFDIYDPSLAAPVDRVQEELAALAKRGPILYSSKHGGHWIVLGYDEVHEVLRDPERFSSFPNNIMPHGGEKTLPLELDPPEHTAYRHALQPLFSPSRMRALEEQIRTTVTELLDGFAARGEAEFVSEFAHELPARVFLSLMDLPLEDAPLFTEATNTYMLGKPGASEEESNAAREDAMFRMWSYFGALVAERKSRAVPGDDVTSQIIFGDVTIDGVPRKFTDAELQNMFFLLLIAGLHTVQGSLGWAVQHLTEHPDQHRSLTEDPARIPSAVEEILRIEAAVHPGRRVVTDTTLGGVALRAGDQLLLSLAAANRDGRQFDAPESFDGTREPNRHLSFGSGPHRCLGSHLARVELRIALEELHRRIPDYRLAPDAVTLWHASQVRGVLQLPIVFTPEA</sequence>
<reference evidence="3 4" key="1">
    <citation type="journal article" date="2019" name="Int. J. Syst. Evol. Microbiol.">
        <title>The Global Catalogue of Microorganisms (GCM) 10K type strain sequencing project: providing services to taxonomists for standard genome sequencing and annotation.</title>
        <authorList>
            <consortium name="The Broad Institute Genomics Platform"/>
            <consortium name="The Broad Institute Genome Sequencing Center for Infectious Disease"/>
            <person name="Wu L."/>
            <person name="Ma J."/>
        </authorList>
    </citation>
    <scope>NUCLEOTIDE SEQUENCE [LARGE SCALE GENOMIC DNA]</scope>
    <source>
        <strain evidence="3 4">JCM 10671</strain>
    </source>
</reference>
<dbReference type="Pfam" id="PF00067">
    <property type="entry name" value="p450"/>
    <property type="match status" value="1"/>
</dbReference>
<evidence type="ECO:0000313" key="3">
    <source>
        <dbReference type="EMBL" id="GAA0606096.1"/>
    </source>
</evidence>
<dbReference type="PROSITE" id="PS00086">
    <property type="entry name" value="CYTOCHROME_P450"/>
    <property type="match status" value="1"/>
</dbReference>
<organism evidence="3 4">
    <name type="scientific">Sporichthya brevicatena</name>
    <dbReference type="NCBI Taxonomy" id="171442"/>
    <lineage>
        <taxon>Bacteria</taxon>
        <taxon>Bacillati</taxon>
        <taxon>Actinomycetota</taxon>
        <taxon>Actinomycetes</taxon>
        <taxon>Sporichthyales</taxon>
        <taxon>Sporichthyaceae</taxon>
        <taxon>Sporichthya</taxon>
    </lineage>
</organism>
<accession>A0ABN1G8B7</accession>
<dbReference type="InterPro" id="IPR017972">
    <property type="entry name" value="Cyt_P450_CS"/>
</dbReference>
<dbReference type="PRINTS" id="PR00359">
    <property type="entry name" value="BP450"/>
</dbReference>
<dbReference type="PANTHER" id="PTHR46696:SF6">
    <property type="entry name" value="P450, PUTATIVE (EUROFUNG)-RELATED"/>
    <property type="match status" value="1"/>
</dbReference>